<dbReference type="InterPro" id="IPR036250">
    <property type="entry name" value="AcylCo_DH-like_C"/>
</dbReference>
<keyword evidence="5 11" id="KW-0285">Flavoprotein</keyword>
<dbReference type="FunFam" id="1.20.140.10:FF:000007">
    <property type="entry name" value="Acyl-coenzyme A oxidase"/>
    <property type="match status" value="1"/>
</dbReference>
<feature type="binding site" evidence="13">
    <location>
        <position position="140"/>
    </location>
    <ligand>
        <name>FAD</name>
        <dbReference type="ChEBI" id="CHEBI:57692"/>
    </ligand>
</feature>
<evidence type="ECO:0000256" key="6">
    <source>
        <dbReference type="ARBA" id="ARBA00022827"/>
    </source>
</evidence>
<dbReference type="PANTHER" id="PTHR10909:SF390">
    <property type="entry name" value="PEROXISOMAL ACYL-COENZYME A OXIDASE 3"/>
    <property type="match status" value="1"/>
</dbReference>
<dbReference type="FunFam" id="1.20.140.10:FF:000010">
    <property type="entry name" value="Acyl-coenzyme A oxidase"/>
    <property type="match status" value="1"/>
</dbReference>
<keyword evidence="7" id="KW-0276">Fatty acid metabolism</keyword>
<dbReference type="InterPro" id="IPR046373">
    <property type="entry name" value="Acyl-CoA_Oxase/DH_mid-dom_sf"/>
</dbReference>
<evidence type="ECO:0000256" key="3">
    <source>
        <dbReference type="ARBA" id="ARBA00005189"/>
    </source>
</evidence>
<dbReference type="GO" id="GO:0016402">
    <property type="term" value="F:pristanoyl-CoA oxidase activity"/>
    <property type="evidence" value="ECO:0007669"/>
    <property type="project" value="TreeGrafter"/>
</dbReference>
<evidence type="ECO:0000256" key="8">
    <source>
        <dbReference type="ARBA" id="ARBA00023002"/>
    </source>
</evidence>
<keyword evidence="17" id="KW-1185">Reference proteome</keyword>
<evidence type="ECO:0000313" key="18">
    <source>
        <dbReference type="RefSeq" id="XP_011308973.1"/>
    </source>
</evidence>
<evidence type="ECO:0000256" key="7">
    <source>
        <dbReference type="ARBA" id="ARBA00022832"/>
    </source>
</evidence>
<evidence type="ECO:0000259" key="14">
    <source>
        <dbReference type="Pfam" id="PF01756"/>
    </source>
</evidence>
<dbReference type="InterPro" id="IPR006091">
    <property type="entry name" value="Acyl-CoA_Oxase/DH_mid-dom"/>
</dbReference>
<dbReference type="KEGG" id="fas:105270017"/>
<feature type="active site" description="Proton acceptor" evidence="12">
    <location>
        <position position="432"/>
    </location>
</feature>
<accession>A0A9R1THA3</accession>
<evidence type="ECO:0000256" key="11">
    <source>
        <dbReference type="PIRNR" id="PIRNR000168"/>
    </source>
</evidence>
<dbReference type="Pfam" id="PF22924">
    <property type="entry name" value="ACOX_C_alpha1"/>
    <property type="match status" value="1"/>
</dbReference>
<dbReference type="InterPro" id="IPR012258">
    <property type="entry name" value="Acyl-CoA_oxidase"/>
</dbReference>
<comment type="pathway">
    <text evidence="3">Lipid metabolism.</text>
</comment>
<dbReference type="RefSeq" id="XP_011308973.1">
    <property type="nucleotide sequence ID" value="XM_011310671.1"/>
</dbReference>
<dbReference type="Gene3D" id="1.20.140.10">
    <property type="entry name" value="Butyryl-CoA Dehydrogenase, subunit A, domain 3"/>
    <property type="match status" value="2"/>
</dbReference>
<dbReference type="PANTHER" id="PTHR10909">
    <property type="entry name" value="ELECTRON TRANSPORT OXIDOREDUCTASE"/>
    <property type="match status" value="1"/>
</dbReference>
<dbReference type="InterPro" id="IPR055060">
    <property type="entry name" value="ACOX_C_alpha1"/>
</dbReference>
<evidence type="ECO:0000256" key="1">
    <source>
        <dbReference type="ARBA" id="ARBA00001974"/>
    </source>
</evidence>
<dbReference type="PIRSF" id="PIRSF000168">
    <property type="entry name" value="Acyl-CoA_oxidase"/>
    <property type="match status" value="1"/>
</dbReference>
<protein>
    <recommendedName>
        <fullName evidence="11">Acyl-coenzyme A oxidase</fullName>
    </recommendedName>
</protein>
<gene>
    <name evidence="18 19" type="primary">Acox3</name>
</gene>
<dbReference type="InterPro" id="IPR009100">
    <property type="entry name" value="AcylCoA_DH/oxidase_NM_dom_sf"/>
</dbReference>
<dbReference type="GeneID" id="105270017"/>
<evidence type="ECO:0000256" key="5">
    <source>
        <dbReference type="ARBA" id="ARBA00022630"/>
    </source>
</evidence>
<keyword evidence="10" id="KW-0576">Peroxisome</keyword>
<dbReference type="Proteomes" id="UP000694866">
    <property type="component" value="Unplaced"/>
</dbReference>
<feature type="domain" description="Acyl-CoA oxidase/dehydrogenase middle" evidence="15">
    <location>
        <begin position="136"/>
        <end position="246"/>
    </location>
</feature>
<keyword evidence="9" id="KW-0443">Lipid metabolism</keyword>
<dbReference type="Pfam" id="PF02770">
    <property type="entry name" value="Acyl-CoA_dh_M"/>
    <property type="match status" value="1"/>
</dbReference>
<comment type="similarity">
    <text evidence="4 11">Belongs to the acyl-CoA oxidase family.</text>
</comment>
<organism evidence="17 18">
    <name type="scientific">Fopius arisanus</name>
    <dbReference type="NCBI Taxonomy" id="64838"/>
    <lineage>
        <taxon>Eukaryota</taxon>
        <taxon>Metazoa</taxon>
        <taxon>Ecdysozoa</taxon>
        <taxon>Arthropoda</taxon>
        <taxon>Hexapoda</taxon>
        <taxon>Insecta</taxon>
        <taxon>Pterygota</taxon>
        <taxon>Neoptera</taxon>
        <taxon>Endopterygota</taxon>
        <taxon>Hymenoptera</taxon>
        <taxon>Apocrita</taxon>
        <taxon>Ichneumonoidea</taxon>
        <taxon>Braconidae</taxon>
        <taxon>Opiinae</taxon>
        <taxon>Fopius</taxon>
    </lineage>
</organism>
<reference evidence="18 19" key="1">
    <citation type="submission" date="2025-04" db="UniProtKB">
        <authorList>
            <consortium name="RefSeq"/>
        </authorList>
    </citation>
    <scope>IDENTIFICATION</scope>
    <source>
        <strain evidence="18 19">USDA-PBARC FA_bdor</strain>
        <tissue evidence="18 19">Whole organism</tissue>
    </source>
</reference>
<feature type="binding site" evidence="13">
    <location>
        <position position="179"/>
    </location>
    <ligand>
        <name>FAD</name>
        <dbReference type="ChEBI" id="CHEBI:57692"/>
    </ligand>
</feature>
<dbReference type="GO" id="GO:0055088">
    <property type="term" value="P:lipid homeostasis"/>
    <property type="evidence" value="ECO:0007669"/>
    <property type="project" value="TreeGrafter"/>
</dbReference>
<name>A0A9R1THA3_9HYME</name>
<evidence type="ECO:0000256" key="4">
    <source>
        <dbReference type="ARBA" id="ARBA00006288"/>
    </source>
</evidence>
<feature type="domain" description="Acyl-CoA oxidase C-terminal" evidence="14">
    <location>
        <begin position="490"/>
        <end position="670"/>
    </location>
</feature>
<evidence type="ECO:0000259" key="16">
    <source>
        <dbReference type="Pfam" id="PF22924"/>
    </source>
</evidence>
<evidence type="ECO:0000259" key="15">
    <source>
        <dbReference type="Pfam" id="PF02770"/>
    </source>
</evidence>
<evidence type="ECO:0000256" key="12">
    <source>
        <dbReference type="PIRSR" id="PIRSR000168-1"/>
    </source>
</evidence>
<dbReference type="Gene3D" id="2.40.110.10">
    <property type="entry name" value="Butyryl-CoA Dehydrogenase, subunit A, domain 2"/>
    <property type="match status" value="1"/>
</dbReference>
<dbReference type="GO" id="GO:0071949">
    <property type="term" value="F:FAD binding"/>
    <property type="evidence" value="ECO:0007669"/>
    <property type="project" value="InterPro"/>
</dbReference>
<comment type="cofactor">
    <cofactor evidence="1">
        <name>FAD</name>
        <dbReference type="ChEBI" id="CHEBI:57692"/>
    </cofactor>
</comment>
<dbReference type="RefSeq" id="XP_011308974.1">
    <property type="nucleotide sequence ID" value="XM_011310672.1"/>
</dbReference>
<dbReference type="OrthoDB" id="538336at2759"/>
<dbReference type="AlphaFoldDB" id="A0A9R1THA3"/>
<dbReference type="SUPFAM" id="SSF47203">
    <property type="entry name" value="Acyl-CoA dehydrogenase C-terminal domain-like"/>
    <property type="match status" value="2"/>
</dbReference>
<evidence type="ECO:0000256" key="9">
    <source>
        <dbReference type="ARBA" id="ARBA00023098"/>
    </source>
</evidence>
<dbReference type="GO" id="GO:0005504">
    <property type="term" value="F:fatty acid binding"/>
    <property type="evidence" value="ECO:0007669"/>
    <property type="project" value="TreeGrafter"/>
</dbReference>
<dbReference type="GO" id="GO:0033540">
    <property type="term" value="P:fatty acid beta-oxidation using acyl-CoA oxidase"/>
    <property type="evidence" value="ECO:0007669"/>
    <property type="project" value="TreeGrafter"/>
</dbReference>
<proteinExistence type="inferred from homology"/>
<dbReference type="SUPFAM" id="SSF56645">
    <property type="entry name" value="Acyl-CoA dehydrogenase NM domain-like"/>
    <property type="match status" value="1"/>
</dbReference>
<dbReference type="FunFam" id="2.40.110.10:FF:000005">
    <property type="entry name" value="Acyl-coenzyme A oxidase"/>
    <property type="match status" value="1"/>
</dbReference>
<keyword evidence="6 11" id="KW-0274">FAD</keyword>
<evidence type="ECO:0000256" key="13">
    <source>
        <dbReference type="PIRSR" id="PIRSR000168-2"/>
    </source>
</evidence>
<feature type="domain" description="Acyl-CoA oxidase C-alpha1" evidence="16">
    <location>
        <begin position="283"/>
        <end position="447"/>
    </location>
</feature>
<dbReference type="Pfam" id="PF01756">
    <property type="entry name" value="ACOX"/>
    <property type="match status" value="1"/>
</dbReference>
<evidence type="ECO:0000256" key="10">
    <source>
        <dbReference type="ARBA" id="ARBA00023140"/>
    </source>
</evidence>
<dbReference type="InterPro" id="IPR002655">
    <property type="entry name" value="Acyl-CoA_oxidase_C"/>
</dbReference>
<evidence type="ECO:0000313" key="19">
    <source>
        <dbReference type="RefSeq" id="XP_011308974.1"/>
    </source>
</evidence>
<sequence length="672" mass="76524">MKLWNFSKRGPLSVYRERASIDWRSLKLNLFGSEALEYQDKLYRFIKNTPEFARPTKPWTLDEQRRQCFRQSALLLKNDLIESVSGHLNFCLAYDSSPPIVSGIMFAMVPATIYSLGTDRHFELMSKFRENELRGCFALTEVSHGTNVKGMRTTATYDVESRTFIINTPDFEAAKFWIGGLAKQATHALVFAQLRTPDNASHGLHIFVVPIRDPETMLTFPGITIGDLGEKIGLNGVDNGYVMFHNYRIPRENLLNKMGDVTPDGDYVSPVKDQSKRFGASLGALSLGRVNITNMCALYCSLAMVIATRYCAVRKQFGPSANEEWPVIEYQSLYGRLMPWLAVTYAIEIFSRGFLKRTAEFQGKILQGERRDDLAAEGLEIHALSSAAKPYCAWIARDAIQDCREVCGGMGYLKVARLGDLRADQDASCTYEGENNVLIQQASNWLLGFSRNFYEKREIFSPLGTIGFLSRGEEILEEKFRASSWEDAVDLQNIVRALQWLVCHYFNATYRRVENLKRQGKNQFIVRNESQTFFARSLSLVYAEHAVFRKFYNTLSDEKWGSNERRVLQKLCALYGASVLERRLGDLYAGGYADPSSKMDEYLREGIINLSRDLVDEAVALVDVLAPPDFILNSPLGVSDGRVYEHLEEALKRNPENFERPVWWRDMVQSKL</sequence>
<accession>A0A9R1TEQ3</accession>
<evidence type="ECO:0000313" key="17">
    <source>
        <dbReference type="Proteomes" id="UP000694866"/>
    </source>
</evidence>
<comment type="subcellular location">
    <subcellularLocation>
        <location evidence="2">Peroxisome</location>
    </subcellularLocation>
</comment>
<keyword evidence="8" id="KW-0560">Oxidoreductase</keyword>
<dbReference type="CTD" id="8310"/>
<dbReference type="GO" id="GO:0005777">
    <property type="term" value="C:peroxisome"/>
    <property type="evidence" value="ECO:0007669"/>
    <property type="project" value="UniProtKB-SubCell"/>
</dbReference>
<evidence type="ECO:0000256" key="2">
    <source>
        <dbReference type="ARBA" id="ARBA00004275"/>
    </source>
</evidence>